<dbReference type="Gene3D" id="3.40.50.1000">
    <property type="entry name" value="HAD superfamily/HAD-like"/>
    <property type="match status" value="1"/>
</dbReference>
<dbReference type="EMBL" id="AP021857">
    <property type="protein sequence ID" value="BBO19799.1"/>
    <property type="molecule type" value="Genomic_DNA"/>
</dbReference>
<dbReference type="SFLD" id="SFLDS00003">
    <property type="entry name" value="Haloacid_Dehalogenase"/>
    <property type="match status" value="1"/>
</dbReference>
<dbReference type="NCBIfam" id="TIGR01993">
    <property type="entry name" value="Pyr-5-nucltdase"/>
    <property type="match status" value="1"/>
</dbReference>
<dbReference type="SFLD" id="SFLDG01132">
    <property type="entry name" value="C1.5.3:_5'-Nucleotidase_Like"/>
    <property type="match status" value="1"/>
</dbReference>
<evidence type="ECO:0000313" key="1">
    <source>
        <dbReference type="EMBL" id="BBO19799.1"/>
    </source>
</evidence>
<gene>
    <name evidence="1" type="ORF">DSYM_04980</name>
</gene>
<dbReference type="PANTHER" id="PTHR12725">
    <property type="entry name" value="HALOACID DEHALOGENASE-LIKE HYDROLASE"/>
    <property type="match status" value="1"/>
</dbReference>
<sequence>MSVASRRVWLFDLDNTLHDADPHIFPHINRAMTSYVARQAGIGEEEASILRETYWRRYGATLLGLMRHHGTDPHHFLHHTHQFEDLAGMVIYDRALRQSLRRLPGTKIVFSNAPRHYAEAVLEVMGLRCAFDDVCSIERMRFRPKPEIHGFLRLLRERRLDPARCVLVEDSAENLKTAKRLGMRTVWISRETRCPAWVDLRLKSVIELQRRLGALG</sequence>
<dbReference type="KEGG" id="ddz:DSYM_04980"/>
<dbReference type="Proteomes" id="UP000662914">
    <property type="component" value="Chromosome"/>
</dbReference>
<reference evidence="1" key="1">
    <citation type="journal article" name="DNA Res.">
        <title>The physiological potential of anammox bacteria as revealed by their core genome structure.</title>
        <authorList>
            <person name="Okubo T."/>
            <person name="Toyoda A."/>
            <person name="Fukuhara K."/>
            <person name="Uchiyama I."/>
            <person name="Harigaya Y."/>
            <person name="Kuroiwa M."/>
            <person name="Suzuki T."/>
            <person name="Murakami Y."/>
            <person name="Suwa Y."/>
            <person name="Takami H."/>
        </authorList>
    </citation>
    <scope>NUCLEOTIDE SEQUENCE</scope>
    <source>
        <strain evidence="1">317325-3</strain>
    </source>
</reference>
<name>A0A809QWL5_9PROT</name>
<dbReference type="NCBIfam" id="TIGR01509">
    <property type="entry name" value="HAD-SF-IA-v3"/>
    <property type="match status" value="1"/>
</dbReference>
<dbReference type="AlphaFoldDB" id="A0A809QWL5"/>
<evidence type="ECO:0000313" key="2">
    <source>
        <dbReference type="Proteomes" id="UP000662914"/>
    </source>
</evidence>
<accession>A0A809QWL5</accession>
<dbReference type="InterPro" id="IPR010237">
    <property type="entry name" value="Pyr-5-nucltdase"/>
</dbReference>
<dbReference type="Gene3D" id="1.10.150.450">
    <property type="match status" value="1"/>
</dbReference>
<dbReference type="Pfam" id="PF00702">
    <property type="entry name" value="Hydrolase"/>
    <property type="match status" value="1"/>
</dbReference>
<dbReference type="SUPFAM" id="SSF56784">
    <property type="entry name" value="HAD-like"/>
    <property type="match status" value="1"/>
</dbReference>
<organism evidence="1 2">
    <name type="scientific">Candidatus Desulfobacillus denitrificans</name>
    <dbReference type="NCBI Taxonomy" id="2608985"/>
    <lineage>
        <taxon>Bacteria</taxon>
        <taxon>Pseudomonadati</taxon>
        <taxon>Pseudomonadota</taxon>
        <taxon>Betaproteobacteria</taxon>
        <taxon>Candidatus Desulfobacillus</taxon>
    </lineage>
</organism>
<dbReference type="InterPro" id="IPR006439">
    <property type="entry name" value="HAD-SF_hydro_IA"/>
</dbReference>
<proteinExistence type="predicted"/>
<dbReference type="InterPro" id="IPR023214">
    <property type="entry name" value="HAD_sf"/>
</dbReference>
<dbReference type="InterPro" id="IPR036412">
    <property type="entry name" value="HAD-like_sf"/>
</dbReference>
<dbReference type="PANTHER" id="PTHR12725:SF117">
    <property type="entry name" value="HALOACID DEHALOGENASE-LIKE HYDROLASE"/>
    <property type="match status" value="1"/>
</dbReference>
<protein>
    <submittedName>
        <fullName evidence="1">Pyrimidine 5'-nucleotidase</fullName>
    </submittedName>
</protein>
<dbReference type="SFLD" id="SFLDG01129">
    <property type="entry name" value="C1.5:_HAD__Beta-PGM__Phosphata"/>
    <property type="match status" value="1"/>
</dbReference>